<name>A0A9D2EBH2_9MICO</name>
<reference evidence="1" key="1">
    <citation type="journal article" date="2021" name="PeerJ">
        <title>Extensive microbial diversity within the chicken gut microbiome revealed by metagenomics and culture.</title>
        <authorList>
            <person name="Gilroy R."/>
            <person name="Ravi A."/>
            <person name="Getino M."/>
            <person name="Pursley I."/>
            <person name="Horton D.L."/>
            <person name="Alikhan N.F."/>
            <person name="Baker D."/>
            <person name="Gharbi K."/>
            <person name="Hall N."/>
            <person name="Watson M."/>
            <person name="Adriaenssens E.M."/>
            <person name="Foster-Nyarko E."/>
            <person name="Jarju S."/>
            <person name="Secka A."/>
            <person name="Antonio M."/>
            <person name="Oren A."/>
            <person name="Chaudhuri R.R."/>
            <person name="La Ragione R."/>
            <person name="Hildebrand F."/>
            <person name="Pallen M.J."/>
        </authorList>
    </citation>
    <scope>NUCLEOTIDE SEQUENCE</scope>
    <source>
        <strain evidence="1">ChiGjej4B4-7305</strain>
    </source>
</reference>
<accession>A0A9D2EBH2</accession>
<proteinExistence type="predicted"/>
<dbReference type="AlphaFoldDB" id="A0A9D2EBH2"/>
<evidence type="ECO:0000313" key="2">
    <source>
        <dbReference type="Proteomes" id="UP000824037"/>
    </source>
</evidence>
<organism evidence="1 2">
    <name type="scientific">Candidatus Ruania gallistercoris</name>
    <dbReference type="NCBI Taxonomy" id="2838746"/>
    <lineage>
        <taxon>Bacteria</taxon>
        <taxon>Bacillati</taxon>
        <taxon>Actinomycetota</taxon>
        <taxon>Actinomycetes</taxon>
        <taxon>Micrococcales</taxon>
        <taxon>Ruaniaceae</taxon>
        <taxon>Ruania</taxon>
    </lineage>
</organism>
<dbReference type="Proteomes" id="UP000824037">
    <property type="component" value="Unassembled WGS sequence"/>
</dbReference>
<protein>
    <submittedName>
        <fullName evidence="1">Uncharacterized protein</fullName>
    </submittedName>
</protein>
<dbReference type="EMBL" id="DXBY01000053">
    <property type="protein sequence ID" value="HIZ34723.1"/>
    <property type="molecule type" value="Genomic_DNA"/>
</dbReference>
<sequence length="496" mass="54796">MVQAPAGMGKTVLLDRWIAARRAHGTPVLQFAVDSLSTAQLTAVDESTVVVVDDLDQPLPPELSEALLDLCGGSRGSRLVLSGRDADEVRRLAWRRGVQVSSLDAVDLAATVPELQQMARSWGHELDTGRVTALHTATAGWPAVSRLLLDAADSETRSFDLDAAVDYLGATVLENLSTSTRMAAEALALIEEISEDHLHAVIARLDDPALGERQLVATMERARLLRRRDAGPGWTMPPVLRHALHVSHYGLSTRDRREWHRCFARSLLERQEENIAQFLRHARAGEDWEALSDIWTRYGMGLLDRCEDAVVTAYRHLPEVVVARWSYLAVPVAVVAWLTQERSYADVHRAFCHSLRPLAAEYLARADEPMELEERLAGASAVIITDRMDGHLDRASEVGDRVAARIGPQIADRTMPMRYPWFLMQRAMTALATADWPRAIQLFSQSFDAAHGIAGAEFIAANGAANAALITAFDGSTEDTAYWLSQYQHFADPTSR</sequence>
<evidence type="ECO:0000313" key="1">
    <source>
        <dbReference type="EMBL" id="HIZ34723.1"/>
    </source>
</evidence>
<comment type="caution">
    <text evidence="1">The sequence shown here is derived from an EMBL/GenBank/DDBJ whole genome shotgun (WGS) entry which is preliminary data.</text>
</comment>
<reference evidence="1" key="2">
    <citation type="submission" date="2021-04" db="EMBL/GenBank/DDBJ databases">
        <authorList>
            <person name="Gilroy R."/>
        </authorList>
    </citation>
    <scope>NUCLEOTIDE SEQUENCE</scope>
    <source>
        <strain evidence="1">ChiGjej4B4-7305</strain>
    </source>
</reference>
<gene>
    <name evidence="1" type="ORF">H9815_03005</name>
</gene>
<feature type="non-terminal residue" evidence="1">
    <location>
        <position position="496"/>
    </location>
</feature>